<keyword evidence="1" id="KW-0472">Membrane</keyword>
<dbReference type="RefSeq" id="WP_255805571.1">
    <property type="nucleotide sequence ID" value="NZ_CP038802.1"/>
</dbReference>
<keyword evidence="1" id="KW-1133">Transmembrane helix</keyword>
<sequence length="96" mass="11343">MGSLIGFLPLFVVIAVLLTVIFTELVKKLDKKDRLTGYRVWIPALFSAFFAFLLWHGAFFSPREVWFWWATIFGISVFFYEAILKKLKEAWHEKHT</sequence>
<organism evidence="2 3">
    <name type="scientific">Treponema putidum</name>
    <dbReference type="NCBI Taxonomy" id="221027"/>
    <lineage>
        <taxon>Bacteria</taxon>
        <taxon>Pseudomonadati</taxon>
        <taxon>Spirochaetota</taxon>
        <taxon>Spirochaetia</taxon>
        <taxon>Spirochaetales</taxon>
        <taxon>Treponemataceae</taxon>
        <taxon>Treponema</taxon>
    </lineage>
</organism>
<accession>A0ABY5HQE7</accession>
<evidence type="ECO:0000313" key="3">
    <source>
        <dbReference type="Proteomes" id="UP001059401"/>
    </source>
</evidence>
<keyword evidence="1" id="KW-0812">Transmembrane</keyword>
<proteinExistence type="predicted"/>
<protein>
    <submittedName>
        <fullName evidence="2">Uncharacterized protein</fullName>
    </submittedName>
</protein>
<dbReference type="Proteomes" id="UP001059401">
    <property type="component" value="Chromosome"/>
</dbReference>
<keyword evidence="3" id="KW-1185">Reference proteome</keyword>
<evidence type="ECO:0000256" key="1">
    <source>
        <dbReference type="SAM" id="Phobius"/>
    </source>
</evidence>
<feature type="transmembrane region" description="Helical" evidence="1">
    <location>
        <begin position="38"/>
        <end position="60"/>
    </location>
</feature>
<evidence type="ECO:0000313" key="2">
    <source>
        <dbReference type="EMBL" id="UTY27574.1"/>
    </source>
</evidence>
<gene>
    <name evidence="2" type="ORF">E4N76_00210</name>
</gene>
<name>A0ABY5HQE7_9SPIR</name>
<feature type="transmembrane region" description="Helical" evidence="1">
    <location>
        <begin position="6"/>
        <end position="26"/>
    </location>
</feature>
<feature type="transmembrane region" description="Helical" evidence="1">
    <location>
        <begin position="66"/>
        <end position="84"/>
    </location>
</feature>
<dbReference type="EMBL" id="CP038802">
    <property type="protein sequence ID" value="UTY27574.1"/>
    <property type="molecule type" value="Genomic_DNA"/>
</dbReference>
<reference evidence="2" key="1">
    <citation type="submission" date="2019-04" db="EMBL/GenBank/DDBJ databases">
        <title>Whole genome sequencing of oral phylogroup 2 treponemes.</title>
        <authorList>
            <person name="Chan Y."/>
            <person name="Zeng H.H."/>
            <person name="Yu X.L."/>
            <person name="Leung W.K."/>
            <person name="Watt R.M."/>
        </authorList>
    </citation>
    <scope>NUCLEOTIDE SEQUENCE</scope>
    <source>
        <strain evidence="2">OMZ 847</strain>
    </source>
</reference>